<dbReference type="Proteomes" id="UP000054538">
    <property type="component" value="Unassembled WGS sequence"/>
</dbReference>
<feature type="compositionally biased region" description="Polar residues" evidence="1">
    <location>
        <begin position="100"/>
        <end position="110"/>
    </location>
</feature>
<protein>
    <submittedName>
        <fullName evidence="2">Uncharacterized protein</fullName>
    </submittedName>
</protein>
<keyword evidence="3" id="KW-1185">Reference proteome</keyword>
<feature type="compositionally biased region" description="Polar residues" evidence="1">
    <location>
        <begin position="57"/>
        <end position="69"/>
    </location>
</feature>
<reference evidence="3" key="2">
    <citation type="submission" date="2015-01" db="EMBL/GenBank/DDBJ databases">
        <title>Evolutionary Origins and Diversification of the Mycorrhizal Mutualists.</title>
        <authorList>
            <consortium name="DOE Joint Genome Institute"/>
            <consortium name="Mycorrhizal Genomics Consortium"/>
            <person name="Kohler A."/>
            <person name="Kuo A."/>
            <person name="Nagy L.G."/>
            <person name="Floudas D."/>
            <person name="Copeland A."/>
            <person name="Barry K.W."/>
            <person name="Cichocki N."/>
            <person name="Veneault-Fourrey C."/>
            <person name="LaButti K."/>
            <person name="Lindquist E.A."/>
            <person name="Lipzen A."/>
            <person name="Lundell T."/>
            <person name="Morin E."/>
            <person name="Murat C."/>
            <person name="Riley R."/>
            <person name="Ohm R."/>
            <person name="Sun H."/>
            <person name="Tunlid A."/>
            <person name="Henrissat B."/>
            <person name="Grigoriev I.V."/>
            <person name="Hibbett D.S."/>
            <person name="Martin F."/>
        </authorList>
    </citation>
    <scope>NUCLEOTIDE SEQUENCE [LARGE SCALE GENOMIC DNA]</scope>
    <source>
        <strain evidence="3">Ve08.2h10</strain>
    </source>
</reference>
<gene>
    <name evidence="2" type="ORF">PAXRUDRAFT_143523</name>
</gene>
<evidence type="ECO:0000256" key="1">
    <source>
        <dbReference type="SAM" id="MobiDB-lite"/>
    </source>
</evidence>
<feature type="compositionally biased region" description="Low complexity" evidence="1">
    <location>
        <begin position="124"/>
        <end position="137"/>
    </location>
</feature>
<dbReference type="AlphaFoldDB" id="A0A0D0DPX0"/>
<dbReference type="EMBL" id="KN825127">
    <property type="protein sequence ID" value="KIK94148.1"/>
    <property type="molecule type" value="Genomic_DNA"/>
</dbReference>
<accession>A0A0D0DPX0</accession>
<reference evidence="2 3" key="1">
    <citation type="submission" date="2014-04" db="EMBL/GenBank/DDBJ databases">
        <authorList>
            <consortium name="DOE Joint Genome Institute"/>
            <person name="Kuo A."/>
            <person name="Kohler A."/>
            <person name="Jargeat P."/>
            <person name="Nagy L.G."/>
            <person name="Floudas D."/>
            <person name="Copeland A."/>
            <person name="Barry K.W."/>
            <person name="Cichocki N."/>
            <person name="Veneault-Fourrey C."/>
            <person name="LaButti K."/>
            <person name="Lindquist E.A."/>
            <person name="Lipzen A."/>
            <person name="Lundell T."/>
            <person name="Morin E."/>
            <person name="Murat C."/>
            <person name="Sun H."/>
            <person name="Tunlid A."/>
            <person name="Henrissat B."/>
            <person name="Grigoriev I.V."/>
            <person name="Hibbett D.S."/>
            <person name="Martin F."/>
            <person name="Nordberg H.P."/>
            <person name="Cantor M.N."/>
            <person name="Hua S.X."/>
        </authorList>
    </citation>
    <scope>NUCLEOTIDE SEQUENCE [LARGE SCALE GENOMIC DNA]</scope>
    <source>
        <strain evidence="2 3">Ve08.2h10</strain>
    </source>
</reference>
<dbReference type="HOGENOM" id="CLU_912466_0_0_1"/>
<evidence type="ECO:0000313" key="2">
    <source>
        <dbReference type="EMBL" id="KIK94148.1"/>
    </source>
</evidence>
<evidence type="ECO:0000313" key="3">
    <source>
        <dbReference type="Proteomes" id="UP000054538"/>
    </source>
</evidence>
<name>A0A0D0DPX0_9AGAM</name>
<organism evidence="2 3">
    <name type="scientific">Paxillus rubicundulus Ve08.2h10</name>
    <dbReference type="NCBI Taxonomy" id="930991"/>
    <lineage>
        <taxon>Eukaryota</taxon>
        <taxon>Fungi</taxon>
        <taxon>Dikarya</taxon>
        <taxon>Basidiomycota</taxon>
        <taxon>Agaricomycotina</taxon>
        <taxon>Agaricomycetes</taxon>
        <taxon>Agaricomycetidae</taxon>
        <taxon>Boletales</taxon>
        <taxon>Paxilineae</taxon>
        <taxon>Paxillaceae</taxon>
        <taxon>Paxillus</taxon>
    </lineage>
</organism>
<feature type="compositionally biased region" description="Low complexity" evidence="1">
    <location>
        <begin position="30"/>
        <end position="48"/>
    </location>
</feature>
<proteinExistence type="predicted"/>
<sequence>MLQFRATSSIRPSCFRQWNSVQSLSQASRSSFTAPSESASSRSTTTDRLISLDDILTRNNRTRMATTSPDSEKLGTQKPQNSPGPSLLTRSFVARAPDGTQRTQRLQSAVGSAADGKRSASAVSLTSGQTTQTGGLTADRRNSKASSTENGAARNLLKQRTNTKTDAEGLSEENTAERAIKEESDERERTGHSVMPQTNLTELFASSSVASPQFQAALRLQFTRERGGDYSNYLPLGSAELGSKLPPADYAQLALGRNKQIPLKSQVGALDVIKQSIQGQGTKVSSLYPYILPVFIHLCYLVRAD</sequence>
<dbReference type="InParanoid" id="A0A0D0DPX0"/>
<dbReference type="OrthoDB" id="2689326at2759"/>
<feature type="region of interest" description="Disordered" evidence="1">
    <location>
        <begin position="30"/>
        <end position="192"/>
    </location>
</feature>
<feature type="compositionally biased region" description="Basic and acidic residues" evidence="1">
    <location>
        <begin position="175"/>
        <end position="191"/>
    </location>
</feature>